<dbReference type="CDD" id="cd08267">
    <property type="entry name" value="MDR1"/>
    <property type="match status" value="1"/>
</dbReference>
<dbReference type="SUPFAM" id="SSF50129">
    <property type="entry name" value="GroES-like"/>
    <property type="match status" value="1"/>
</dbReference>
<dbReference type="Pfam" id="PF13602">
    <property type="entry name" value="ADH_zinc_N_2"/>
    <property type="match status" value="1"/>
</dbReference>
<dbReference type="Pfam" id="PF08240">
    <property type="entry name" value="ADH_N"/>
    <property type="match status" value="1"/>
</dbReference>
<gene>
    <name evidence="2" type="ORF">AAHA92_25240</name>
</gene>
<dbReference type="SUPFAM" id="SSF51735">
    <property type="entry name" value="NAD(P)-binding Rossmann-fold domains"/>
    <property type="match status" value="1"/>
</dbReference>
<dbReference type="InterPro" id="IPR052733">
    <property type="entry name" value="Chloroplast_QOR"/>
</dbReference>
<evidence type="ECO:0000259" key="1">
    <source>
        <dbReference type="SMART" id="SM00829"/>
    </source>
</evidence>
<dbReference type="Gene3D" id="3.40.50.720">
    <property type="entry name" value="NAD(P)-binding Rossmann-like Domain"/>
    <property type="match status" value="1"/>
</dbReference>
<comment type="caution">
    <text evidence="2">The sequence shown here is derived from an EMBL/GenBank/DDBJ whole genome shotgun (WGS) entry which is preliminary data.</text>
</comment>
<dbReference type="InterPro" id="IPR036291">
    <property type="entry name" value="NAD(P)-bd_dom_sf"/>
</dbReference>
<dbReference type="InterPro" id="IPR020843">
    <property type="entry name" value="ER"/>
</dbReference>
<reference evidence="2 3" key="1">
    <citation type="submission" date="2024-06" db="EMBL/GenBank/DDBJ databases">
        <title>A chromosome level genome sequence of Diviner's sage (Salvia divinorum).</title>
        <authorList>
            <person name="Ford S.A."/>
            <person name="Ro D.-K."/>
            <person name="Ness R.W."/>
            <person name="Phillips M.A."/>
        </authorList>
    </citation>
    <scope>NUCLEOTIDE SEQUENCE [LARGE SCALE GENOMIC DNA]</scope>
    <source>
        <strain evidence="2">SAF-2024a</strain>
        <tissue evidence="2">Leaf</tissue>
    </source>
</reference>
<accession>A0ABD1GAM6</accession>
<organism evidence="2 3">
    <name type="scientific">Salvia divinorum</name>
    <name type="common">Maria pastora</name>
    <name type="synonym">Diviner's sage</name>
    <dbReference type="NCBI Taxonomy" id="28513"/>
    <lineage>
        <taxon>Eukaryota</taxon>
        <taxon>Viridiplantae</taxon>
        <taxon>Streptophyta</taxon>
        <taxon>Embryophyta</taxon>
        <taxon>Tracheophyta</taxon>
        <taxon>Spermatophyta</taxon>
        <taxon>Magnoliopsida</taxon>
        <taxon>eudicotyledons</taxon>
        <taxon>Gunneridae</taxon>
        <taxon>Pentapetalae</taxon>
        <taxon>asterids</taxon>
        <taxon>lamiids</taxon>
        <taxon>Lamiales</taxon>
        <taxon>Lamiaceae</taxon>
        <taxon>Nepetoideae</taxon>
        <taxon>Mentheae</taxon>
        <taxon>Salviinae</taxon>
        <taxon>Salvia</taxon>
        <taxon>Salvia subgen. Calosphace</taxon>
    </lineage>
</organism>
<keyword evidence="3" id="KW-1185">Reference proteome</keyword>
<dbReference type="PANTHER" id="PTHR44013">
    <property type="entry name" value="ZINC-TYPE ALCOHOL DEHYDROGENASE-LIKE PROTEIN C16A3.02C"/>
    <property type="match status" value="1"/>
</dbReference>
<dbReference type="AlphaFoldDB" id="A0ABD1GAM6"/>
<dbReference type="PANTHER" id="PTHR44013:SF1">
    <property type="entry name" value="ZINC-TYPE ALCOHOL DEHYDROGENASE-LIKE PROTEIN C16A3.02C"/>
    <property type="match status" value="1"/>
</dbReference>
<dbReference type="InterPro" id="IPR011032">
    <property type="entry name" value="GroES-like_sf"/>
</dbReference>
<feature type="domain" description="Enoyl reductase (ER)" evidence="1">
    <location>
        <begin position="16"/>
        <end position="326"/>
    </location>
</feature>
<dbReference type="EMBL" id="JBEAFC010000009">
    <property type="protein sequence ID" value="KAL1540962.1"/>
    <property type="molecule type" value="Genomic_DNA"/>
</dbReference>
<name>A0ABD1GAM6_SALDI</name>
<sequence length="328" mass="34121">MVGKLMRAVQYDSYGGGTAGLKQVEVPVPTPSKGEVLLKVEATALNPFDWKVQKGVLRPFMPKKFPFIPGTDVAGEVVEVGPGVENFKPGDKVIAGLNVGIGGGLAEYCVAKTDVTVLRPAEVSAAEGASLPAAGATAHGVLTSAGLKFDGSGPQKNILVTAASGGVGHLAVQLAKLGNAHVTATCGARNLNLVRSFGADEVLDYKTPEGVALKSPSGKKYDVVVQCAPPIPWSVFEPNLSPTGKVIDLSPGASAMWTFALKKLTLSKKKLVPFFSSVKAENLVYLADLVKQGRLKVVIDCKHPLSDTGAAWAKCIDGHATGKIVVEQ</sequence>
<dbReference type="SMART" id="SM00829">
    <property type="entry name" value="PKS_ER"/>
    <property type="match status" value="1"/>
</dbReference>
<evidence type="ECO:0000313" key="3">
    <source>
        <dbReference type="Proteomes" id="UP001567538"/>
    </source>
</evidence>
<protein>
    <submittedName>
        <fullName evidence="2">Chloroplast envelope quinone oxidoreductase</fullName>
    </submittedName>
</protein>
<dbReference type="Gene3D" id="3.90.180.10">
    <property type="entry name" value="Medium-chain alcohol dehydrogenases, catalytic domain"/>
    <property type="match status" value="1"/>
</dbReference>
<evidence type="ECO:0000313" key="2">
    <source>
        <dbReference type="EMBL" id="KAL1540962.1"/>
    </source>
</evidence>
<proteinExistence type="predicted"/>
<dbReference type="InterPro" id="IPR013154">
    <property type="entry name" value="ADH-like_N"/>
</dbReference>
<dbReference type="Proteomes" id="UP001567538">
    <property type="component" value="Unassembled WGS sequence"/>
</dbReference>